<name>C1MH74_MICPC</name>
<evidence type="ECO:0000313" key="1">
    <source>
        <dbReference type="EMBL" id="EEH60155.1"/>
    </source>
</evidence>
<dbReference type="PANTHER" id="PTHR34044:SF3">
    <property type="entry name" value="KETOPANTOATE REDUCTASE N-TERMINAL DOMAIN-CONTAINING PROTEIN"/>
    <property type="match status" value="1"/>
</dbReference>
<gene>
    <name evidence="1" type="ORF">MICPUCDRAFT_50075</name>
</gene>
<dbReference type="AlphaFoldDB" id="C1MH74"/>
<protein>
    <submittedName>
        <fullName evidence="1">Predicted protein</fullName>
    </submittedName>
</protein>
<sequence>MASRACLRWVAPPTATRRERRRCDQRSRRVARRAAAATADAADDAAAARDDGDDGGRHDFTTVFGRGRVASVLARALGISRCVLVGRYNSFPADDIGGPIYVATHASDLAAVLAKVPASRRRDVVLMQGGLLRRAWLEARGAADATQVALFLSARRDGDVVDGGGRTVACGPHAAHVVETLARVGVRCAEVDATEFGTAATEKLLWASIFWLMCATRGGAGGDAVTVGEIVNDVDASARAEALAVELMRVVVAAGELDGGADAAEDGTSTVAGSPPAPALPLLDAEALEYEGTGFGTDAEFEQGLIVIGLFRYCDDIPDAAPSAEMATREGAFRNGWFLAAAERYALETPLHERLLRDAGVDVDELRSRARAEHGL</sequence>
<dbReference type="KEGG" id="mpp:MICPUCDRAFT_50075"/>
<dbReference type="RefSeq" id="XP_003054903.1">
    <property type="nucleotide sequence ID" value="XM_003054857.1"/>
</dbReference>
<proteinExistence type="predicted"/>
<evidence type="ECO:0000313" key="2">
    <source>
        <dbReference type="Proteomes" id="UP000001876"/>
    </source>
</evidence>
<accession>C1MH74</accession>
<dbReference type="PANTHER" id="PTHR34044">
    <property type="entry name" value="NUCLEAR PROTEIN"/>
    <property type="match status" value="1"/>
</dbReference>
<keyword evidence="2" id="KW-1185">Reference proteome</keyword>
<organism evidence="2">
    <name type="scientific">Micromonas pusilla (strain CCMP1545)</name>
    <name type="common">Picoplanktonic green alga</name>
    <dbReference type="NCBI Taxonomy" id="564608"/>
    <lineage>
        <taxon>Eukaryota</taxon>
        <taxon>Viridiplantae</taxon>
        <taxon>Chlorophyta</taxon>
        <taxon>Mamiellophyceae</taxon>
        <taxon>Mamiellales</taxon>
        <taxon>Mamiellaceae</taxon>
        <taxon>Micromonas</taxon>
    </lineage>
</organism>
<dbReference type="GeneID" id="9680452"/>
<dbReference type="OrthoDB" id="38730at2759"/>
<dbReference type="Proteomes" id="UP000001876">
    <property type="component" value="Unassembled WGS sequence"/>
</dbReference>
<dbReference type="STRING" id="564608.C1MH74"/>
<reference evidence="1 2" key="1">
    <citation type="journal article" date="2009" name="Science">
        <title>Green evolution and dynamic adaptations revealed by genomes of the marine picoeukaryotes Micromonas.</title>
        <authorList>
            <person name="Worden A.Z."/>
            <person name="Lee J.H."/>
            <person name="Mock T."/>
            <person name="Rouze P."/>
            <person name="Simmons M.P."/>
            <person name="Aerts A.L."/>
            <person name="Allen A.E."/>
            <person name="Cuvelier M.L."/>
            <person name="Derelle E."/>
            <person name="Everett M.V."/>
            <person name="Foulon E."/>
            <person name="Grimwood J."/>
            <person name="Gundlach H."/>
            <person name="Henrissat B."/>
            <person name="Napoli C."/>
            <person name="McDonald S.M."/>
            <person name="Parker M.S."/>
            <person name="Rombauts S."/>
            <person name="Salamov A."/>
            <person name="Von Dassow P."/>
            <person name="Badger J.H."/>
            <person name="Coutinho P.M."/>
            <person name="Demir E."/>
            <person name="Dubchak I."/>
            <person name="Gentemann C."/>
            <person name="Eikrem W."/>
            <person name="Gready J.E."/>
            <person name="John U."/>
            <person name="Lanier W."/>
            <person name="Lindquist E.A."/>
            <person name="Lucas S."/>
            <person name="Mayer K.F."/>
            <person name="Moreau H."/>
            <person name="Not F."/>
            <person name="Otillar R."/>
            <person name="Panaud O."/>
            <person name="Pangilinan J."/>
            <person name="Paulsen I."/>
            <person name="Piegu B."/>
            <person name="Poliakov A."/>
            <person name="Robbens S."/>
            <person name="Schmutz J."/>
            <person name="Toulza E."/>
            <person name="Wyss T."/>
            <person name="Zelensky A."/>
            <person name="Zhou K."/>
            <person name="Armbrust E.V."/>
            <person name="Bhattacharya D."/>
            <person name="Goodenough U.W."/>
            <person name="Van de Peer Y."/>
            <person name="Grigoriev I.V."/>
        </authorList>
    </citation>
    <scope>NUCLEOTIDE SEQUENCE [LARGE SCALE GENOMIC DNA]</scope>
    <source>
        <strain evidence="1 2">CCMP1545</strain>
    </source>
</reference>
<dbReference type="EMBL" id="GG663735">
    <property type="protein sequence ID" value="EEH60155.1"/>
    <property type="molecule type" value="Genomic_DNA"/>
</dbReference>